<gene>
    <name evidence="1" type="ORF">MCOR_8323</name>
</gene>
<accession>A0A6J8AMC3</accession>
<name>A0A6J8AMC3_MYTCO</name>
<dbReference type="Proteomes" id="UP000507470">
    <property type="component" value="Unassembled WGS sequence"/>
</dbReference>
<keyword evidence="2" id="KW-1185">Reference proteome</keyword>
<dbReference type="EMBL" id="CACVKT020001510">
    <property type="protein sequence ID" value="CAC5368938.1"/>
    <property type="molecule type" value="Genomic_DNA"/>
</dbReference>
<organism evidence="1 2">
    <name type="scientific">Mytilus coruscus</name>
    <name type="common">Sea mussel</name>
    <dbReference type="NCBI Taxonomy" id="42192"/>
    <lineage>
        <taxon>Eukaryota</taxon>
        <taxon>Metazoa</taxon>
        <taxon>Spiralia</taxon>
        <taxon>Lophotrochozoa</taxon>
        <taxon>Mollusca</taxon>
        <taxon>Bivalvia</taxon>
        <taxon>Autobranchia</taxon>
        <taxon>Pteriomorphia</taxon>
        <taxon>Mytilida</taxon>
        <taxon>Mytiloidea</taxon>
        <taxon>Mytilidae</taxon>
        <taxon>Mytilinae</taxon>
        <taxon>Mytilus</taxon>
    </lineage>
</organism>
<sequence>MRKYLMARNNLLLMNRRSNLQPAERRIWSKPRSRNWWDCIVPGFTDEEWIQNFRINKETFDFLKENLHDTLVKCDTPFRKALTVDLKIASTLWKLASNCEYRTVAHLFGIARSTPCSVFHDVVTNIKRNYVKLKNNYGLKNCMKIELNQMVTSYILIDCLKMI</sequence>
<dbReference type="OrthoDB" id="5983017at2759"/>
<dbReference type="AlphaFoldDB" id="A0A6J8AMC3"/>
<evidence type="ECO:0008006" key="3">
    <source>
        <dbReference type="Google" id="ProtNLM"/>
    </source>
</evidence>
<evidence type="ECO:0000313" key="1">
    <source>
        <dbReference type="EMBL" id="CAC5368938.1"/>
    </source>
</evidence>
<evidence type="ECO:0000313" key="2">
    <source>
        <dbReference type="Proteomes" id="UP000507470"/>
    </source>
</evidence>
<reference evidence="1 2" key="1">
    <citation type="submission" date="2020-06" db="EMBL/GenBank/DDBJ databases">
        <authorList>
            <person name="Li R."/>
            <person name="Bekaert M."/>
        </authorList>
    </citation>
    <scope>NUCLEOTIDE SEQUENCE [LARGE SCALE GENOMIC DNA]</scope>
    <source>
        <strain evidence="2">wild</strain>
    </source>
</reference>
<proteinExistence type="predicted"/>
<protein>
    <recommendedName>
        <fullName evidence="3">Transposase Helix-turn-helix domain-containing protein</fullName>
    </recommendedName>
</protein>